<keyword evidence="13 17" id="KW-0479">Metal-binding</keyword>
<dbReference type="PRINTS" id="PR01736">
    <property type="entry name" value="PHPHTRNFRASE"/>
</dbReference>
<evidence type="ECO:0000256" key="11">
    <source>
        <dbReference type="ARBA" id="ARBA00022679"/>
    </source>
</evidence>
<dbReference type="Pfam" id="PF02896">
    <property type="entry name" value="PEP-utilizers_C"/>
    <property type="match status" value="1"/>
</dbReference>
<comment type="function">
    <text evidence="3 17">General (non sugar-specific) component of the phosphoenolpyruvate-dependent sugar phosphotransferase system (sugar PTS). This major carbohydrate active-transport system catalyzes the phosphorylation of incoming sugar substrates concomitantly with their translocation across the cell membrane. Enzyme I transfers the phosphoryl group from phosphoenolpyruvate (PEP) to the phosphoryl carrier protein (HPr).</text>
</comment>
<evidence type="ECO:0000256" key="8">
    <source>
        <dbReference type="ARBA" id="ARBA00022448"/>
    </source>
</evidence>
<dbReference type="GO" id="GO:0008965">
    <property type="term" value="F:phosphoenolpyruvate-protein phosphotransferase activity"/>
    <property type="evidence" value="ECO:0007669"/>
    <property type="project" value="UniProtKB-EC"/>
</dbReference>
<reference evidence="22" key="1">
    <citation type="submission" date="2022-11" db="EMBL/GenBank/DDBJ databases">
        <authorList>
            <person name="Mo P."/>
        </authorList>
    </citation>
    <scope>NUCLEOTIDE SEQUENCE</scope>
    <source>
        <strain evidence="22">HUAS 11-8</strain>
    </source>
</reference>
<dbReference type="EC" id="2.7.3.9" evidence="6 17"/>
<keyword evidence="11 17" id="KW-0808">Transferase</keyword>
<evidence type="ECO:0000256" key="4">
    <source>
        <dbReference type="ARBA" id="ARBA00004496"/>
    </source>
</evidence>
<evidence type="ECO:0000256" key="18">
    <source>
        <dbReference type="SAM" id="MobiDB-lite"/>
    </source>
</evidence>
<evidence type="ECO:0000256" key="16">
    <source>
        <dbReference type="ARBA" id="ARBA00033235"/>
    </source>
</evidence>
<evidence type="ECO:0000256" key="9">
    <source>
        <dbReference type="ARBA" id="ARBA00022490"/>
    </source>
</evidence>
<dbReference type="Gene3D" id="3.20.20.60">
    <property type="entry name" value="Phosphoenolpyruvate-binding domains"/>
    <property type="match status" value="1"/>
</dbReference>
<dbReference type="InterPro" id="IPR008279">
    <property type="entry name" value="PEP-util_enz_mobile_dom"/>
</dbReference>
<dbReference type="PROSITE" id="PS00742">
    <property type="entry name" value="PEP_ENZYMES_2"/>
    <property type="match status" value="1"/>
</dbReference>
<dbReference type="Gene3D" id="1.10.274.10">
    <property type="entry name" value="PtsI, HPr-binding domain"/>
    <property type="match status" value="1"/>
</dbReference>
<evidence type="ECO:0000256" key="5">
    <source>
        <dbReference type="ARBA" id="ARBA00007837"/>
    </source>
</evidence>
<evidence type="ECO:0000313" key="22">
    <source>
        <dbReference type="EMBL" id="WAL69500.1"/>
    </source>
</evidence>
<feature type="domain" description="PEP-utilising enzyme mobile" evidence="19">
    <location>
        <begin position="153"/>
        <end position="220"/>
    </location>
</feature>
<evidence type="ECO:0000256" key="3">
    <source>
        <dbReference type="ARBA" id="ARBA00002728"/>
    </source>
</evidence>
<comment type="similarity">
    <text evidence="5 17">Belongs to the PEP-utilizing enzyme family.</text>
</comment>
<gene>
    <name evidence="22" type="primary">ptsP</name>
    <name evidence="22" type="ORF">ORV05_17555</name>
</gene>
<organism evidence="22 23">
    <name type="scientific">Amycolatopsis cynarae</name>
    <dbReference type="NCBI Taxonomy" id="2995223"/>
    <lineage>
        <taxon>Bacteria</taxon>
        <taxon>Bacillati</taxon>
        <taxon>Actinomycetota</taxon>
        <taxon>Actinomycetes</taxon>
        <taxon>Pseudonocardiales</taxon>
        <taxon>Pseudonocardiaceae</taxon>
        <taxon>Amycolatopsis</taxon>
    </lineage>
</organism>
<sequence>MADELRGNPASPGTAAGPVVRLTPPPVLPEAWDVPAAPEEELAAASEALDTAVADLEQRAASVTGESKSIMDTQIAMARDPSLRTGIRAAVHNGRPAAWAIHDAFGRHIAALESLGGYLGDRAADLIDIRDRAIAAALGLAPPGIPAVDGAFVLVGQDIAPADTVLLDPAKVVGIVTEKGGPTSHTAIVARALGIPAVVGCAGAAGLADGQTVALDGTRGTVIVDPSEDHVRRIAADSAALSEKLARHRGPGATADGHPVKLLLNVGGAGGAAAAAAADAEGVGLFRTEFLFLDRTEAPTIKEQRAAYGAVLRGFAGRPVVIRTLDAGADKFVPFANTGDEPNPALGVRGYRVGVRNPELLTAQLEAISLAAADHDADVRVMAPMIATPAEAAAFCELARSYGIGSAGVMIEVPAAAIRAADILAEADFVSIGTNDLSQYTYAADRLLGELGELLDPWQPALLALVANVAAAARDAGKNAGICGEAASDPGLAPVFAGLGIGSLSMSVSAVPAVRAALKDYTAGQCAILAREVLSAPDAPTARKIAEEFPAD</sequence>
<evidence type="ECO:0000256" key="14">
    <source>
        <dbReference type="ARBA" id="ARBA00022777"/>
    </source>
</evidence>
<comment type="cofactor">
    <cofactor evidence="2 17">
        <name>Mg(2+)</name>
        <dbReference type="ChEBI" id="CHEBI:18420"/>
    </cofactor>
</comment>
<keyword evidence="12 17" id="KW-0598">Phosphotransferase system</keyword>
<dbReference type="InterPro" id="IPR040442">
    <property type="entry name" value="Pyrv_kinase-like_dom_sf"/>
</dbReference>
<keyword evidence="8 17" id="KW-0813">Transport</keyword>
<evidence type="ECO:0000256" key="13">
    <source>
        <dbReference type="ARBA" id="ARBA00022723"/>
    </source>
</evidence>
<dbReference type="PANTHER" id="PTHR46244">
    <property type="entry name" value="PHOSPHOENOLPYRUVATE-PROTEIN PHOSPHOTRANSFERASE"/>
    <property type="match status" value="1"/>
</dbReference>
<feature type="domain" description="PEP-utilising enzyme C-terminal" evidence="20">
    <location>
        <begin position="251"/>
        <end position="520"/>
    </location>
</feature>
<evidence type="ECO:0000259" key="21">
    <source>
        <dbReference type="Pfam" id="PF05524"/>
    </source>
</evidence>
<keyword evidence="14 17" id="KW-0418">Kinase</keyword>
<keyword evidence="15 17" id="KW-0460">Magnesium</keyword>
<keyword evidence="23" id="KW-1185">Reference proteome</keyword>
<dbReference type="SUPFAM" id="SSF51621">
    <property type="entry name" value="Phosphoenolpyruvate/pyruvate domain"/>
    <property type="match status" value="1"/>
</dbReference>
<dbReference type="Pfam" id="PF05524">
    <property type="entry name" value="PEP-utilisers_N"/>
    <property type="match status" value="1"/>
</dbReference>
<dbReference type="EMBL" id="CP113836">
    <property type="protein sequence ID" value="WAL69500.1"/>
    <property type="molecule type" value="Genomic_DNA"/>
</dbReference>
<keyword evidence="10 17" id="KW-0762">Sugar transport</keyword>
<dbReference type="InterPro" id="IPR000121">
    <property type="entry name" value="PEP_util_C"/>
</dbReference>
<accession>A0ABY7BC17</accession>
<dbReference type="Proteomes" id="UP001163203">
    <property type="component" value="Chromosome"/>
</dbReference>
<dbReference type="InterPro" id="IPR023151">
    <property type="entry name" value="PEP_util_CS"/>
</dbReference>
<dbReference type="InterPro" id="IPR050499">
    <property type="entry name" value="PEP-utilizing_PTS_enzyme"/>
</dbReference>
<dbReference type="InterPro" id="IPR018274">
    <property type="entry name" value="PEP_util_AS"/>
</dbReference>
<evidence type="ECO:0000256" key="2">
    <source>
        <dbReference type="ARBA" id="ARBA00001946"/>
    </source>
</evidence>
<dbReference type="InterPro" id="IPR006318">
    <property type="entry name" value="PTS_EI-like"/>
</dbReference>
<evidence type="ECO:0000256" key="1">
    <source>
        <dbReference type="ARBA" id="ARBA00000683"/>
    </source>
</evidence>
<dbReference type="InterPro" id="IPR008731">
    <property type="entry name" value="PTS_EIN"/>
</dbReference>
<evidence type="ECO:0000256" key="7">
    <source>
        <dbReference type="ARBA" id="ARBA00016544"/>
    </source>
</evidence>
<dbReference type="Pfam" id="PF00391">
    <property type="entry name" value="PEP-utilizers"/>
    <property type="match status" value="1"/>
</dbReference>
<dbReference type="PANTHER" id="PTHR46244:SF3">
    <property type="entry name" value="PHOSPHOENOLPYRUVATE-PROTEIN PHOSPHOTRANSFERASE"/>
    <property type="match status" value="1"/>
</dbReference>
<protein>
    <recommendedName>
        <fullName evidence="7 17">Phosphoenolpyruvate-protein phosphotransferase</fullName>
        <ecNumber evidence="6 17">2.7.3.9</ecNumber>
    </recommendedName>
    <alternativeName>
        <fullName evidence="16 17">Phosphotransferase system, enzyme I</fullName>
    </alternativeName>
</protein>
<keyword evidence="9 17" id="KW-0963">Cytoplasm</keyword>
<evidence type="ECO:0000256" key="12">
    <source>
        <dbReference type="ARBA" id="ARBA00022683"/>
    </source>
</evidence>
<dbReference type="SUPFAM" id="SSF47831">
    <property type="entry name" value="Enzyme I of the PEP:sugar phosphotransferase system HPr-binding (sub)domain"/>
    <property type="match status" value="1"/>
</dbReference>
<dbReference type="NCBIfam" id="TIGR01417">
    <property type="entry name" value="PTS_I_fam"/>
    <property type="match status" value="1"/>
</dbReference>
<dbReference type="InterPro" id="IPR024692">
    <property type="entry name" value="PTS_EI"/>
</dbReference>
<dbReference type="RefSeq" id="WP_268759584.1">
    <property type="nucleotide sequence ID" value="NZ_CP113836.1"/>
</dbReference>
<dbReference type="InterPro" id="IPR015813">
    <property type="entry name" value="Pyrv/PenolPyrv_kinase-like_dom"/>
</dbReference>
<comment type="subcellular location">
    <subcellularLocation>
        <location evidence="4 17">Cytoplasm</location>
    </subcellularLocation>
</comment>
<proteinExistence type="inferred from homology"/>
<dbReference type="PIRSF" id="PIRSF000732">
    <property type="entry name" value="PTS_enzyme_I"/>
    <property type="match status" value="1"/>
</dbReference>
<evidence type="ECO:0000256" key="6">
    <source>
        <dbReference type="ARBA" id="ARBA00012232"/>
    </source>
</evidence>
<evidence type="ECO:0000256" key="17">
    <source>
        <dbReference type="PIRNR" id="PIRNR000732"/>
    </source>
</evidence>
<dbReference type="PROSITE" id="PS00370">
    <property type="entry name" value="PEP_ENZYMES_PHOS_SITE"/>
    <property type="match status" value="1"/>
</dbReference>
<evidence type="ECO:0000313" key="23">
    <source>
        <dbReference type="Proteomes" id="UP001163203"/>
    </source>
</evidence>
<feature type="domain" description="Phosphotransferase system enzyme I N-terminal" evidence="21">
    <location>
        <begin position="6"/>
        <end position="122"/>
    </location>
</feature>
<evidence type="ECO:0000256" key="15">
    <source>
        <dbReference type="ARBA" id="ARBA00022842"/>
    </source>
</evidence>
<dbReference type="Gene3D" id="3.50.30.10">
    <property type="entry name" value="Phosphohistidine domain"/>
    <property type="match status" value="1"/>
</dbReference>
<comment type="catalytic activity">
    <reaction evidence="1 17">
        <text>L-histidyl-[protein] + phosphoenolpyruvate = N(pros)-phospho-L-histidyl-[protein] + pyruvate</text>
        <dbReference type="Rhea" id="RHEA:23880"/>
        <dbReference type="Rhea" id="RHEA-COMP:9745"/>
        <dbReference type="Rhea" id="RHEA-COMP:9746"/>
        <dbReference type="ChEBI" id="CHEBI:15361"/>
        <dbReference type="ChEBI" id="CHEBI:29979"/>
        <dbReference type="ChEBI" id="CHEBI:58702"/>
        <dbReference type="ChEBI" id="CHEBI:64837"/>
        <dbReference type="EC" id="2.7.3.9"/>
    </reaction>
</comment>
<name>A0ABY7BC17_9PSEU</name>
<dbReference type="InterPro" id="IPR036618">
    <property type="entry name" value="PtsI_HPr-bd_sf"/>
</dbReference>
<feature type="region of interest" description="Disordered" evidence="18">
    <location>
        <begin position="1"/>
        <end position="24"/>
    </location>
</feature>
<evidence type="ECO:0000259" key="19">
    <source>
        <dbReference type="Pfam" id="PF00391"/>
    </source>
</evidence>
<evidence type="ECO:0000259" key="20">
    <source>
        <dbReference type="Pfam" id="PF02896"/>
    </source>
</evidence>
<dbReference type="SUPFAM" id="SSF52009">
    <property type="entry name" value="Phosphohistidine domain"/>
    <property type="match status" value="1"/>
</dbReference>
<evidence type="ECO:0000256" key="10">
    <source>
        <dbReference type="ARBA" id="ARBA00022597"/>
    </source>
</evidence>
<dbReference type="InterPro" id="IPR036637">
    <property type="entry name" value="Phosphohistidine_dom_sf"/>
</dbReference>